<proteinExistence type="predicted"/>
<feature type="compositionally biased region" description="Basic and acidic residues" evidence="1">
    <location>
        <begin position="73"/>
        <end position="83"/>
    </location>
</feature>
<feature type="compositionally biased region" description="Low complexity" evidence="1">
    <location>
        <begin position="471"/>
        <end position="482"/>
    </location>
</feature>
<feature type="compositionally biased region" description="Polar residues" evidence="1">
    <location>
        <begin position="20"/>
        <end position="37"/>
    </location>
</feature>
<feature type="compositionally biased region" description="Low complexity" evidence="1">
    <location>
        <begin position="432"/>
        <end position="448"/>
    </location>
</feature>
<feature type="compositionally biased region" description="Acidic residues" evidence="1">
    <location>
        <begin position="323"/>
        <end position="333"/>
    </location>
</feature>
<dbReference type="OrthoDB" id="3070412at2759"/>
<feature type="region of interest" description="Disordered" evidence="1">
    <location>
        <begin position="295"/>
        <end position="482"/>
    </location>
</feature>
<comment type="caution">
    <text evidence="3">The sequence shown here is derived from an EMBL/GenBank/DDBJ whole genome shotgun (WGS) entry which is preliminary data.</text>
</comment>
<dbReference type="EMBL" id="MU157857">
    <property type="protein sequence ID" value="KAF9527845.1"/>
    <property type="molecule type" value="Genomic_DNA"/>
</dbReference>
<dbReference type="AlphaFoldDB" id="A0A9P6EF67"/>
<name>A0A9P6EF67_9AGAR</name>
<evidence type="ECO:0000259" key="2">
    <source>
        <dbReference type="Pfam" id="PF20149"/>
    </source>
</evidence>
<feature type="domain" description="DUF6532" evidence="2">
    <location>
        <begin position="498"/>
        <end position="703"/>
    </location>
</feature>
<protein>
    <recommendedName>
        <fullName evidence="2">DUF6532 domain-containing protein</fullName>
    </recommendedName>
</protein>
<sequence length="746" mass="82043">MPVHSKPVTDIPNAAEHRPAQTNANTSQRQRGQSKTKGATDKENLLPAAPATASMRPVCAGAGKNMAMLIQHEKSGSDEDLSARKRKRNPREPAEVTSTLTSGVPTNTTENPMAPPKKKQRNKASGGQAATAPPSIFDSSLMGAPVPTNVEPLGGQFNSIHAMSSESNTQGLANRALPNTTTQMSPNHMQPVDNGLSQQSSSAPMPNAMVSHYTPHYYPTSTAFNVNEHQGPSANGFFNEHSTGLSFNMNDASGFEGQQHYDNFFGGLANQDQGAGADIPSFNLEQDALLVSGKTDLMLPSVNPGTFGEEDSETKDKDKDDPAGDEEAGDDEGQAAGDEYSATEDESEIVASQRDVGDNMADLDDGPLQANTPLLQPHEIDEQSPSEDERQALAILSRPQESLRDATPSRDVIEEHRRRNRATKPPSEERLLAAAQKQLRQARANNARDSSIEVDSDEGEGVQQRVRATRNSKPSNGPNPKNLNYYPDMWKAAIGDSKIFFQKIIALETAFPTKEADLSLASQCLAFIIAEFKDKGLVLEEGYQQTRTMDGIVFAKGTTYRGKLKKMASDHVVRYYADDLKTTKFFNNQQGHLADIAAKVEKLVGMQSMFHKDGVDEQGRANNFMHPCIRDLCIKFFYSKEHHGLAHHYPDNFKDIIPERAVALVTTAIRCALDEYKSGEQKQVDFTANDYLKVYQMTLQMMEVINSKPHRQAKWKECRRQWASAGWAKYAKEEVNDAILTIDVSD</sequence>
<dbReference type="InterPro" id="IPR045341">
    <property type="entry name" value="DUF6532"/>
</dbReference>
<dbReference type="Pfam" id="PF20149">
    <property type="entry name" value="DUF6532"/>
    <property type="match status" value="1"/>
</dbReference>
<gene>
    <name evidence="3" type="ORF">CPB83DRAFT_894798</name>
</gene>
<evidence type="ECO:0000313" key="3">
    <source>
        <dbReference type="EMBL" id="KAF9527845.1"/>
    </source>
</evidence>
<organism evidence="3 4">
    <name type="scientific">Crepidotus variabilis</name>
    <dbReference type="NCBI Taxonomy" id="179855"/>
    <lineage>
        <taxon>Eukaryota</taxon>
        <taxon>Fungi</taxon>
        <taxon>Dikarya</taxon>
        <taxon>Basidiomycota</taxon>
        <taxon>Agaricomycotina</taxon>
        <taxon>Agaricomycetes</taxon>
        <taxon>Agaricomycetidae</taxon>
        <taxon>Agaricales</taxon>
        <taxon>Agaricineae</taxon>
        <taxon>Crepidotaceae</taxon>
        <taxon>Crepidotus</taxon>
    </lineage>
</organism>
<feature type="compositionally biased region" description="Basic and acidic residues" evidence="1">
    <location>
        <begin position="401"/>
        <end position="417"/>
    </location>
</feature>
<evidence type="ECO:0000313" key="4">
    <source>
        <dbReference type="Proteomes" id="UP000807306"/>
    </source>
</evidence>
<feature type="compositionally biased region" description="Polar residues" evidence="1">
    <location>
        <begin position="96"/>
        <end position="111"/>
    </location>
</feature>
<accession>A0A9P6EF67</accession>
<dbReference type="Proteomes" id="UP000807306">
    <property type="component" value="Unassembled WGS sequence"/>
</dbReference>
<evidence type="ECO:0000256" key="1">
    <source>
        <dbReference type="SAM" id="MobiDB-lite"/>
    </source>
</evidence>
<reference evidence="3" key="1">
    <citation type="submission" date="2020-11" db="EMBL/GenBank/DDBJ databases">
        <authorList>
            <consortium name="DOE Joint Genome Institute"/>
            <person name="Ahrendt S."/>
            <person name="Riley R."/>
            <person name="Andreopoulos W."/>
            <person name="Labutti K."/>
            <person name="Pangilinan J."/>
            <person name="Ruiz-Duenas F.J."/>
            <person name="Barrasa J.M."/>
            <person name="Sanchez-Garcia M."/>
            <person name="Camarero S."/>
            <person name="Miyauchi S."/>
            <person name="Serrano A."/>
            <person name="Linde D."/>
            <person name="Babiker R."/>
            <person name="Drula E."/>
            <person name="Ayuso-Fernandez I."/>
            <person name="Pacheco R."/>
            <person name="Padilla G."/>
            <person name="Ferreira P."/>
            <person name="Barriuso J."/>
            <person name="Kellner H."/>
            <person name="Castanera R."/>
            <person name="Alfaro M."/>
            <person name="Ramirez L."/>
            <person name="Pisabarro A.G."/>
            <person name="Kuo A."/>
            <person name="Tritt A."/>
            <person name="Lipzen A."/>
            <person name="He G."/>
            <person name="Yan M."/>
            <person name="Ng V."/>
            <person name="Cullen D."/>
            <person name="Martin F."/>
            <person name="Rosso M.-N."/>
            <person name="Henrissat B."/>
            <person name="Hibbett D."/>
            <person name="Martinez A.T."/>
            <person name="Grigoriev I.V."/>
        </authorList>
    </citation>
    <scope>NUCLEOTIDE SEQUENCE</scope>
    <source>
        <strain evidence="3">CBS 506.95</strain>
    </source>
</reference>
<feature type="region of interest" description="Disordered" evidence="1">
    <location>
        <begin position="73"/>
        <end position="143"/>
    </location>
</feature>
<feature type="region of interest" description="Disordered" evidence="1">
    <location>
        <begin position="1"/>
        <end position="54"/>
    </location>
</feature>
<keyword evidence="4" id="KW-1185">Reference proteome</keyword>